<keyword evidence="2" id="KW-1185">Reference proteome</keyword>
<reference evidence="1 2" key="1">
    <citation type="submission" date="2020-05" db="EMBL/GenBank/DDBJ databases">
        <title>Complete genome sequencing of Campylobacter and Arcobacter type strains.</title>
        <authorList>
            <person name="Miller W.G."/>
            <person name="Yee E."/>
        </authorList>
    </citation>
    <scope>NUCLEOTIDE SEQUENCE [LARGE SCALE GENOMIC DNA]</scope>
    <source>
        <strain evidence="1 2">CCUG 73571</strain>
    </source>
</reference>
<gene>
    <name evidence="1" type="ORF">CARM_0624</name>
</gene>
<dbReference type="RefSeq" id="WP_139424888.1">
    <property type="nucleotide sequence ID" value="NZ_CBCSFY010000001.1"/>
</dbReference>
<protein>
    <recommendedName>
        <fullName evidence="3">DUF3037 domain-containing protein</fullName>
    </recommendedName>
</protein>
<proteinExistence type="predicted"/>
<organism evidence="1 2">
    <name type="scientific">Campylobacter armoricus</name>
    <dbReference type="NCBI Taxonomy" id="2505970"/>
    <lineage>
        <taxon>Bacteria</taxon>
        <taxon>Pseudomonadati</taxon>
        <taxon>Campylobacterota</taxon>
        <taxon>Epsilonproteobacteria</taxon>
        <taxon>Campylobacterales</taxon>
        <taxon>Campylobacteraceae</taxon>
        <taxon>Campylobacter</taxon>
    </lineage>
</organism>
<dbReference type="OrthoDB" id="5319420at2"/>
<dbReference type="EMBL" id="CP053825">
    <property type="protein sequence ID" value="QKF79542.1"/>
    <property type="molecule type" value="Genomic_DNA"/>
</dbReference>
<dbReference type="KEGG" id="carm:CARM_0624"/>
<evidence type="ECO:0000313" key="2">
    <source>
        <dbReference type="Proteomes" id="UP000509246"/>
    </source>
</evidence>
<dbReference type="AlphaFoldDB" id="A0A7L5HMT2"/>
<name>A0A7L5HMT2_9BACT</name>
<dbReference type="InterPro" id="IPR021398">
    <property type="entry name" value="DUF3037"/>
</dbReference>
<dbReference type="Proteomes" id="UP000509246">
    <property type="component" value="Chromosome"/>
</dbReference>
<dbReference type="Pfam" id="PF11236">
    <property type="entry name" value="DUF3037"/>
    <property type="match status" value="1"/>
</dbReference>
<evidence type="ECO:0008006" key="3">
    <source>
        <dbReference type="Google" id="ProtNLM"/>
    </source>
</evidence>
<evidence type="ECO:0000313" key="1">
    <source>
        <dbReference type="EMBL" id="QKF79542.1"/>
    </source>
</evidence>
<sequence length="240" mass="28761">MKIFKYKVIKYFPFTASEEFINIGFWLWDEKGNKAQSYITDNDEHIKILAKCPLIDVDFIKNSIERLKLETDERYWYGNHFRFGDFDAIAHDNLESARVFLYHEKIGEKFKNISIKYKNIRYETIKNNAINLIQNDFKNDLEIISERGEYNLHIINKHSKKEIFSRLGNITIDNDIKEAFFKTIEYDIPLFFLQCEEFIPSKKTQKSRESLEKVNLNFRSFYDEQTQNNTLKEIVSTTKQ</sequence>
<accession>A0A7L5HMT2</accession>
<dbReference type="GeneID" id="56586357"/>